<keyword evidence="2" id="KW-0812">Transmembrane</keyword>
<name>A0A0G2GTV7_9PEZI</name>
<keyword evidence="2" id="KW-0472">Membrane</keyword>
<feature type="compositionally biased region" description="Low complexity" evidence="1">
    <location>
        <begin position="259"/>
        <end position="274"/>
    </location>
</feature>
<reference evidence="3 4" key="2">
    <citation type="submission" date="2015-05" db="EMBL/GenBank/DDBJ databases">
        <title>Distinctive expansion of gene families associated with plant cell wall degradation and secondary metabolism in the genomes of grapevine trunk pathogens.</title>
        <authorList>
            <person name="Lawrence D.P."/>
            <person name="Travadon R."/>
            <person name="Rolshausen P.E."/>
            <person name="Baumgartner K."/>
        </authorList>
    </citation>
    <scope>NUCLEOTIDE SEQUENCE [LARGE SCALE GENOMIC DNA]</scope>
    <source>
        <strain evidence="3">DS831</strain>
    </source>
</reference>
<proteinExistence type="predicted"/>
<sequence>MAFTRMAPFLAPLPIFGIALTATAIVTLVILHIWHSRLEHHRSSGSEMQSTDCSPFDEECGLQDRDKFRGTTVSVAPGQQSRGRVWTAAKVQGGDLRNAEMGIDLGDLRSTTQERSRRYDYHVTGARDDAGDNPFANPSGVVAIMRGGAPLQPTRVDALRHSRGSSVYSINSYDGAGGDSTVHHGCDLADAPLHQPYANYRHDTTRNAHGSSPLRYGVTVSTITTKLDASSVRESMSNNTLRPSSRDEIHQQRGRRSSLGRSISNLSTNSSTRSKSAKRMSSRKSVSPLEVHPWRMSYSWASAGFGAGDQAERVF</sequence>
<feature type="region of interest" description="Disordered" evidence="1">
    <location>
        <begin position="229"/>
        <end position="288"/>
    </location>
</feature>
<dbReference type="AlphaFoldDB" id="A0A0G2GTV7"/>
<evidence type="ECO:0000256" key="2">
    <source>
        <dbReference type="SAM" id="Phobius"/>
    </source>
</evidence>
<protein>
    <submittedName>
        <fullName evidence="3">Uncharacterized protein</fullName>
    </submittedName>
</protein>
<reference evidence="3 4" key="1">
    <citation type="submission" date="2015-03" db="EMBL/GenBank/DDBJ databases">
        <authorList>
            <person name="Morales-Cruz A."/>
            <person name="Amrine K.C."/>
            <person name="Cantu D."/>
        </authorList>
    </citation>
    <scope>NUCLEOTIDE SEQUENCE [LARGE SCALE GENOMIC DNA]</scope>
    <source>
        <strain evidence="3">DS831</strain>
    </source>
</reference>
<accession>A0A0G2GTV7</accession>
<evidence type="ECO:0000313" key="4">
    <source>
        <dbReference type="Proteomes" id="UP000034182"/>
    </source>
</evidence>
<evidence type="ECO:0000313" key="3">
    <source>
        <dbReference type="EMBL" id="KKY26698.1"/>
    </source>
</evidence>
<gene>
    <name evidence="3" type="ORF">UCDDS831_g01358</name>
</gene>
<organism evidence="3 4">
    <name type="scientific">Diplodia seriata</name>
    <dbReference type="NCBI Taxonomy" id="420778"/>
    <lineage>
        <taxon>Eukaryota</taxon>
        <taxon>Fungi</taxon>
        <taxon>Dikarya</taxon>
        <taxon>Ascomycota</taxon>
        <taxon>Pezizomycotina</taxon>
        <taxon>Dothideomycetes</taxon>
        <taxon>Dothideomycetes incertae sedis</taxon>
        <taxon>Botryosphaeriales</taxon>
        <taxon>Botryosphaeriaceae</taxon>
        <taxon>Diplodia</taxon>
    </lineage>
</organism>
<comment type="caution">
    <text evidence="3">The sequence shown here is derived from an EMBL/GenBank/DDBJ whole genome shotgun (WGS) entry which is preliminary data.</text>
</comment>
<evidence type="ECO:0000256" key="1">
    <source>
        <dbReference type="SAM" id="MobiDB-lite"/>
    </source>
</evidence>
<dbReference type="EMBL" id="LAQI01000031">
    <property type="protein sequence ID" value="KKY26698.1"/>
    <property type="molecule type" value="Genomic_DNA"/>
</dbReference>
<keyword evidence="2" id="KW-1133">Transmembrane helix</keyword>
<feature type="transmembrane region" description="Helical" evidence="2">
    <location>
        <begin position="12"/>
        <end position="34"/>
    </location>
</feature>
<dbReference type="Proteomes" id="UP000034182">
    <property type="component" value="Unassembled WGS sequence"/>
</dbReference>
<feature type="compositionally biased region" description="Polar residues" evidence="1">
    <location>
        <begin position="229"/>
        <end position="243"/>
    </location>
</feature>